<feature type="domain" description="HTH lysR-type" evidence="9">
    <location>
        <begin position="1"/>
        <end position="58"/>
    </location>
</feature>
<dbReference type="PROSITE" id="PS50931">
    <property type="entry name" value="HTH_LYSR"/>
    <property type="match status" value="1"/>
</dbReference>
<dbReference type="Pfam" id="PF03466">
    <property type="entry name" value="LysR_substrate"/>
    <property type="match status" value="1"/>
</dbReference>
<dbReference type="FunFam" id="1.10.10.10:FF:000001">
    <property type="entry name" value="LysR family transcriptional regulator"/>
    <property type="match status" value="1"/>
</dbReference>
<dbReference type="GO" id="GO:0003700">
    <property type="term" value="F:DNA-binding transcription factor activity"/>
    <property type="evidence" value="ECO:0007669"/>
    <property type="project" value="InterPro"/>
</dbReference>
<name>A0A427MEX2_9HYPH</name>
<evidence type="ECO:0000256" key="5">
    <source>
        <dbReference type="ARBA" id="ARBA00054626"/>
    </source>
</evidence>
<dbReference type="PANTHER" id="PTHR30126:SF39">
    <property type="entry name" value="HTH-TYPE TRANSCRIPTIONAL REGULATOR CYSL"/>
    <property type="match status" value="1"/>
</dbReference>
<comment type="function">
    <text evidence="5">Transcriptional regulator of the ttuABCDE tartrate utilization operon.</text>
</comment>
<keyword evidence="2" id="KW-0805">Transcription regulation</keyword>
<keyword evidence="8" id="KW-0175">Coiled coil</keyword>
<dbReference type="Gene3D" id="3.40.190.290">
    <property type="match status" value="1"/>
</dbReference>
<evidence type="ECO:0000313" key="11">
    <source>
        <dbReference type="EMBL" id="RSB66487.1"/>
    </source>
</evidence>
<reference evidence="10 13" key="2">
    <citation type="submission" date="2020-08" db="EMBL/GenBank/DDBJ databases">
        <title>Genomic Encyclopedia of Type Strains, Phase III (KMG-III): the genomes of soil and plant-associated and newly described type strains.</title>
        <authorList>
            <person name="Whitman W."/>
        </authorList>
    </citation>
    <scope>NUCLEOTIDE SEQUENCE [LARGE SCALE GENOMIC DNA]</scope>
    <source>
        <strain evidence="10 13">CECT 4113</strain>
    </source>
</reference>
<dbReference type="InterPro" id="IPR036390">
    <property type="entry name" value="WH_DNA-bd_sf"/>
</dbReference>
<sequence length="307" mass="32633">MNPRQLKTFLAVIRHGNLTRAAAEVNLAQSSLSDQIQVLEEELGTELFLRSRQGVALTPAGATLKTYAEEILALNDEAKAAVRAAAGSIGQSITLGTLETIASQRLAPWLSLLGKENPDIGLKLRIGGSGELLGQLQDGSIDVAFTFDRGQQDERFAMRRISSEPLVLIAGRDSQARPVESLAALASIPFVATETGCVYRHLFNTAFAEAGMVAPPVVTEADSIATIISLVASGAGYGLVPRLAVSSCQLLGNVVELPWPGEPPAASLVMMWRRRRVQPPALALVLQSASQHLSPIRSADARLQRAG</sequence>
<keyword evidence="4" id="KW-0804">Transcription</keyword>
<evidence type="ECO:0000313" key="13">
    <source>
        <dbReference type="Proteomes" id="UP000518315"/>
    </source>
</evidence>
<evidence type="ECO:0000256" key="2">
    <source>
        <dbReference type="ARBA" id="ARBA00023015"/>
    </source>
</evidence>
<evidence type="ECO:0000256" key="6">
    <source>
        <dbReference type="ARBA" id="ARBA00067332"/>
    </source>
</evidence>
<organism evidence="11 12">
    <name type="scientific">Rhizobium pisi</name>
    <dbReference type="NCBI Taxonomy" id="574561"/>
    <lineage>
        <taxon>Bacteria</taxon>
        <taxon>Pseudomonadati</taxon>
        <taxon>Pseudomonadota</taxon>
        <taxon>Alphaproteobacteria</taxon>
        <taxon>Hyphomicrobiales</taxon>
        <taxon>Rhizobiaceae</taxon>
        <taxon>Rhizobium/Agrobacterium group</taxon>
        <taxon>Rhizobium</taxon>
    </lineage>
</organism>
<dbReference type="Proteomes" id="UP000518315">
    <property type="component" value="Unassembled WGS sequence"/>
</dbReference>
<feature type="coiled-coil region" evidence="8">
    <location>
        <begin position="22"/>
        <end position="84"/>
    </location>
</feature>
<dbReference type="SUPFAM" id="SSF53850">
    <property type="entry name" value="Periplasmic binding protein-like II"/>
    <property type="match status" value="1"/>
</dbReference>
<dbReference type="EMBL" id="JACHXH010000021">
    <property type="protein sequence ID" value="MBB3137397.1"/>
    <property type="molecule type" value="Genomic_DNA"/>
</dbReference>
<dbReference type="PRINTS" id="PR00039">
    <property type="entry name" value="HTHLYSR"/>
</dbReference>
<dbReference type="InterPro" id="IPR000847">
    <property type="entry name" value="LysR_HTH_N"/>
</dbReference>
<dbReference type="Pfam" id="PF00126">
    <property type="entry name" value="HTH_1"/>
    <property type="match status" value="1"/>
</dbReference>
<accession>A0A427MEX2</accession>
<evidence type="ECO:0000256" key="3">
    <source>
        <dbReference type="ARBA" id="ARBA00023125"/>
    </source>
</evidence>
<dbReference type="AlphaFoldDB" id="A0A427MEX2"/>
<evidence type="ECO:0000256" key="4">
    <source>
        <dbReference type="ARBA" id="ARBA00023163"/>
    </source>
</evidence>
<comment type="similarity">
    <text evidence="1">Belongs to the LysR transcriptional regulatory family.</text>
</comment>
<keyword evidence="13" id="KW-1185">Reference proteome</keyword>
<comment type="caution">
    <text evidence="11">The sequence shown here is derived from an EMBL/GenBank/DDBJ whole genome shotgun (WGS) entry which is preliminary data.</text>
</comment>
<dbReference type="CDD" id="cd05466">
    <property type="entry name" value="PBP2_LTTR_substrate"/>
    <property type="match status" value="1"/>
</dbReference>
<dbReference type="Proteomes" id="UP000277279">
    <property type="component" value="Unassembled WGS sequence"/>
</dbReference>
<dbReference type="InterPro" id="IPR005119">
    <property type="entry name" value="LysR_subst-bd"/>
</dbReference>
<evidence type="ECO:0000256" key="7">
    <source>
        <dbReference type="ARBA" id="ARBA00083243"/>
    </source>
</evidence>
<evidence type="ECO:0000256" key="1">
    <source>
        <dbReference type="ARBA" id="ARBA00009437"/>
    </source>
</evidence>
<dbReference type="SUPFAM" id="SSF46785">
    <property type="entry name" value="Winged helix' DNA-binding domain"/>
    <property type="match status" value="1"/>
</dbReference>
<dbReference type="InterPro" id="IPR036388">
    <property type="entry name" value="WH-like_DNA-bd_sf"/>
</dbReference>
<evidence type="ECO:0000256" key="8">
    <source>
        <dbReference type="SAM" id="Coils"/>
    </source>
</evidence>
<dbReference type="PANTHER" id="PTHR30126">
    <property type="entry name" value="HTH-TYPE TRANSCRIPTIONAL REGULATOR"/>
    <property type="match status" value="1"/>
</dbReference>
<gene>
    <name evidence="11" type="ORF">EFD55_24005</name>
    <name evidence="10" type="ORF">FHS26_005158</name>
</gene>
<dbReference type="RefSeq" id="WP_125848057.1">
    <property type="nucleotide sequence ID" value="NZ_JACHXH010000021.1"/>
</dbReference>
<reference evidence="11 12" key="1">
    <citation type="submission" date="2018-11" db="EMBL/GenBank/DDBJ databases">
        <authorList>
            <person name="Huo Y."/>
        </authorList>
    </citation>
    <scope>NUCLEOTIDE SEQUENCE [LARGE SCALE GENOMIC DNA]</scope>
    <source>
        <strain evidence="11 12">DSM 30132</strain>
    </source>
</reference>
<dbReference type="GO" id="GO:0000976">
    <property type="term" value="F:transcription cis-regulatory region binding"/>
    <property type="evidence" value="ECO:0007669"/>
    <property type="project" value="TreeGrafter"/>
</dbReference>
<evidence type="ECO:0000313" key="12">
    <source>
        <dbReference type="Proteomes" id="UP000277279"/>
    </source>
</evidence>
<dbReference type="EMBL" id="RJJT01000019">
    <property type="protein sequence ID" value="RSB66487.1"/>
    <property type="molecule type" value="Genomic_DNA"/>
</dbReference>
<evidence type="ECO:0000259" key="9">
    <source>
        <dbReference type="PROSITE" id="PS50931"/>
    </source>
</evidence>
<protein>
    <recommendedName>
        <fullName evidence="6">HTH-type transcriptional regulator TtuA</fullName>
    </recommendedName>
    <alternativeName>
        <fullName evidence="7">Tartrate utilization transcriptional regulator</fullName>
    </alternativeName>
</protein>
<dbReference type="OrthoDB" id="9791253at2"/>
<evidence type="ECO:0000313" key="10">
    <source>
        <dbReference type="EMBL" id="MBB3137397.1"/>
    </source>
</evidence>
<keyword evidence="3 10" id="KW-0238">DNA-binding</keyword>
<dbReference type="Gene3D" id="1.10.10.10">
    <property type="entry name" value="Winged helix-like DNA-binding domain superfamily/Winged helix DNA-binding domain"/>
    <property type="match status" value="1"/>
</dbReference>
<proteinExistence type="inferred from homology"/>